<evidence type="ECO:0000313" key="3">
    <source>
        <dbReference type="Proteomes" id="UP000620104"/>
    </source>
</evidence>
<accession>A0A8H3TN59</accession>
<dbReference type="Pfam" id="PF12710">
    <property type="entry name" value="HAD"/>
    <property type="match status" value="1"/>
</dbReference>
<dbReference type="EMBL" id="BLZA01000007">
    <property type="protein sequence ID" value="GHJ84211.1"/>
    <property type="molecule type" value="Genomic_DNA"/>
</dbReference>
<dbReference type="Proteomes" id="UP000620104">
    <property type="component" value="Unassembled WGS sequence"/>
</dbReference>
<keyword evidence="3" id="KW-1185">Reference proteome</keyword>
<dbReference type="InterPro" id="IPR050849">
    <property type="entry name" value="HAD-like_hydrolase_phosphatase"/>
</dbReference>
<dbReference type="NCBIfam" id="TIGR01488">
    <property type="entry name" value="HAD-SF-IB"/>
    <property type="match status" value="1"/>
</dbReference>
<dbReference type="InterPro" id="IPR036412">
    <property type="entry name" value="HAD-like_sf"/>
</dbReference>
<dbReference type="Gene3D" id="3.90.1470.20">
    <property type="match status" value="1"/>
</dbReference>
<dbReference type="GO" id="GO:0016791">
    <property type="term" value="F:phosphatase activity"/>
    <property type="evidence" value="ECO:0007669"/>
    <property type="project" value="InterPro"/>
</dbReference>
<evidence type="ECO:0000256" key="1">
    <source>
        <dbReference type="ARBA" id="ARBA00022801"/>
    </source>
</evidence>
<dbReference type="InterPro" id="IPR023214">
    <property type="entry name" value="HAD_sf"/>
</dbReference>
<protein>
    <recommendedName>
        <fullName evidence="4">HAD-IB family phosphatase</fullName>
    </recommendedName>
</protein>
<dbReference type="PANTHER" id="PTHR28181:SF2">
    <property type="entry name" value="PHOSPHORIC MONOESTER HYDROLASE"/>
    <property type="match status" value="1"/>
</dbReference>
<organism evidence="2 3">
    <name type="scientific">Naganishia liquefaciens</name>
    <dbReference type="NCBI Taxonomy" id="104408"/>
    <lineage>
        <taxon>Eukaryota</taxon>
        <taxon>Fungi</taxon>
        <taxon>Dikarya</taxon>
        <taxon>Basidiomycota</taxon>
        <taxon>Agaricomycotina</taxon>
        <taxon>Tremellomycetes</taxon>
        <taxon>Filobasidiales</taxon>
        <taxon>Filobasidiaceae</taxon>
        <taxon>Naganishia</taxon>
    </lineage>
</organism>
<evidence type="ECO:0000313" key="2">
    <source>
        <dbReference type="EMBL" id="GHJ84211.1"/>
    </source>
</evidence>
<dbReference type="SUPFAM" id="SSF56784">
    <property type="entry name" value="HAD-like"/>
    <property type="match status" value="1"/>
</dbReference>
<keyword evidence="1" id="KW-0378">Hydrolase</keyword>
<gene>
    <name evidence="2" type="ORF">NliqN6_0613</name>
</gene>
<dbReference type="NCBIfam" id="TIGR01489">
    <property type="entry name" value="DKMTPPase-SF"/>
    <property type="match status" value="1"/>
</dbReference>
<name>A0A8H3TN59_9TREE</name>
<dbReference type="OrthoDB" id="10014216at2759"/>
<dbReference type="PANTHER" id="PTHR28181">
    <property type="entry name" value="UPF0655 PROTEIN YCR015C"/>
    <property type="match status" value="1"/>
</dbReference>
<reference evidence="2" key="1">
    <citation type="submission" date="2020-07" db="EMBL/GenBank/DDBJ databases">
        <title>Draft Genome Sequence of a Deep-Sea Yeast, Naganishia (Cryptococcus) liquefaciens strain N6.</title>
        <authorList>
            <person name="Han Y.W."/>
            <person name="Kajitani R."/>
            <person name="Morimoto H."/>
            <person name="Parhat M."/>
            <person name="Tsubouchi H."/>
            <person name="Bakenova O."/>
            <person name="Ogata M."/>
            <person name="Argunhan B."/>
            <person name="Aoki R."/>
            <person name="Kajiwara S."/>
            <person name="Itoh T."/>
            <person name="Iwasaki H."/>
        </authorList>
    </citation>
    <scope>NUCLEOTIDE SEQUENCE</scope>
    <source>
        <strain evidence="2">N6</strain>
    </source>
</reference>
<evidence type="ECO:0008006" key="4">
    <source>
        <dbReference type="Google" id="ProtNLM"/>
    </source>
</evidence>
<dbReference type="AlphaFoldDB" id="A0A8H3TN59"/>
<dbReference type="Gene3D" id="3.40.50.1000">
    <property type="entry name" value="HAD superfamily/HAD-like"/>
    <property type="match status" value="1"/>
</dbReference>
<sequence length="278" mass="31364">MPVLPAPPLHDKAPFVVLSDWDGTITTMDSNDFLTDNLGLGYQKRREMNKEVLTGATTFRDSFREMLKSVCDNGHNFQECQDILRKNIKLDPGFKNFYRWCRENNVPVIIVSSGMAPIIRAVLTNLISEEEASSIDIIANDVEYLDDAKSGDKWEIVYRHPESGFGHDKSKAILPYRDLAHKPTLFFCGDGVSDMSAAKHADLLFVKEMANGDSDLAAYCKEQDIDHVSFKDFNKVLEVVKSIVQSQDTVPSVIHREMKKEQVEGVREAKEEVTTGME</sequence>
<dbReference type="InterPro" id="IPR006384">
    <property type="entry name" value="HAD_hydro_PyrdxlP_Pase-like"/>
</dbReference>
<proteinExistence type="predicted"/>
<comment type="caution">
    <text evidence="2">The sequence shown here is derived from an EMBL/GenBank/DDBJ whole genome shotgun (WGS) entry which is preliminary data.</text>
</comment>